<evidence type="ECO:0000313" key="4">
    <source>
        <dbReference type="Proteomes" id="UP000694568"/>
    </source>
</evidence>
<dbReference type="Ensembl" id="ENSSLUT00000031739.1">
    <property type="protein sequence ID" value="ENSSLUP00000030753.1"/>
    <property type="gene ID" value="ENSSLUG00000013763.1"/>
</dbReference>
<gene>
    <name evidence="3" type="primary">ifngr1</name>
</gene>
<keyword evidence="2" id="KW-1133">Transmembrane helix</keyword>
<reference evidence="3" key="2">
    <citation type="submission" date="2025-09" db="UniProtKB">
        <authorList>
            <consortium name="Ensembl"/>
        </authorList>
    </citation>
    <scope>IDENTIFICATION</scope>
</reference>
<evidence type="ECO:0000256" key="2">
    <source>
        <dbReference type="SAM" id="Phobius"/>
    </source>
</evidence>
<dbReference type="Proteomes" id="UP000694568">
    <property type="component" value="Unplaced"/>
</dbReference>
<dbReference type="GeneTree" id="ENSGT00530000067736"/>
<protein>
    <recommendedName>
        <fullName evidence="5">Interferon gamma receptor 1</fullName>
    </recommendedName>
</protein>
<evidence type="ECO:0000313" key="3">
    <source>
        <dbReference type="Ensembl" id="ENSSLUP00000030753.1"/>
    </source>
</evidence>
<dbReference type="AlphaFoldDB" id="A0A8D0D3I4"/>
<proteinExistence type="predicted"/>
<organism evidence="3 4">
    <name type="scientific">Sander lucioperca</name>
    <name type="common">Pike-perch</name>
    <name type="synonym">Perca lucioperca</name>
    <dbReference type="NCBI Taxonomy" id="283035"/>
    <lineage>
        <taxon>Eukaryota</taxon>
        <taxon>Metazoa</taxon>
        <taxon>Chordata</taxon>
        <taxon>Craniata</taxon>
        <taxon>Vertebrata</taxon>
        <taxon>Euteleostomi</taxon>
        <taxon>Actinopterygii</taxon>
        <taxon>Neopterygii</taxon>
        <taxon>Teleostei</taxon>
        <taxon>Neoteleostei</taxon>
        <taxon>Acanthomorphata</taxon>
        <taxon>Eupercaria</taxon>
        <taxon>Perciformes</taxon>
        <taxon>Percoidei</taxon>
        <taxon>Percidae</taxon>
        <taxon>Luciopercinae</taxon>
        <taxon>Sander</taxon>
    </lineage>
</organism>
<name>A0A8D0D3I4_SANLU</name>
<keyword evidence="2" id="KW-0472">Membrane</keyword>
<feature type="transmembrane region" description="Helical" evidence="2">
    <location>
        <begin position="188"/>
        <end position="209"/>
    </location>
</feature>
<feature type="compositionally biased region" description="Basic and acidic residues" evidence="1">
    <location>
        <begin position="299"/>
        <end position="313"/>
    </location>
</feature>
<accession>A0A8D0D3I4</accession>
<reference evidence="3" key="1">
    <citation type="submission" date="2025-08" db="UniProtKB">
        <authorList>
            <consortium name="Ensembl"/>
        </authorList>
    </citation>
    <scope>IDENTIFICATION</scope>
</reference>
<sequence>DYSEHGPQTRFIVQIEGSEGKPYQNETTDHRYNLSDYIWASEKRYMDLHYVTVTAVEGGNQSEPVTSETLSFNDLKTVKIKCELDFPPVDVYEKDSGATVSFRNPLHYYSQLKHAVKTDATIFKFSSDYGDVDGVCTVKQKNCKHDISFPEGAEKCVNLTGSLFKEDRSSYVLFRKTHICATPSTPSAAFAIMLFLLFVVISVVIFLICKAKAWTMNQIGEKNNNQPTNLIINFEAARNHWDGEYDPVSSTDYSLLTVIPAKPCKNLSVSSEDGDSLSKDRDSLTEDSCCSSSGGELGDGYRGDEDFAEDSVKTETLSIDVEGMEENERSPYDCPHNLPRNLQVDMGDGDMVTGYSERERG</sequence>
<evidence type="ECO:0000256" key="1">
    <source>
        <dbReference type="SAM" id="MobiDB-lite"/>
    </source>
</evidence>
<dbReference type="InterPro" id="IPR013783">
    <property type="entry name" value="Ig-like_fold"/>
</dbReference>
<feature type="region of interest" description="Disordered" evidence="1">
    <location>
        <begin position="268"/>
        <end position="361"/>
    </location>
</feature>
<keyword evidence="4" id="KW-1185">Reference proteome</keyword>
<dbReference type="Gene3D" id="2.60.40.10">
    <property type="entry name" value="Immunoglobulins"/>
    <property type="match status" value="1"/>
</dbReference>
<evidence type="ECO:0008006" key="5">
    <source>
        <dbReference type="Google" id="ProtNLM"/>
    </source>
</evidence>
<keyword evidence="2" id="KW-0812">Transmembrane</keyword>